<protein>
    <recommendedName>
        <fullName evidence="4">Cryptic plasmid protein A</fullName>
    </recommendedName>
</protein>
<feature type="region of interest" description="Disordered" evidence="1">
    <location>
        <begin position="32"/>
        <end position="57"/>
    </location>
</feature>
<dbReference type="InterPro" id="IPR058891">
    <property type="entry name" value="CPPA"/>
</dbReference>
<keyword evidence="3" id="KW-1185">Reference proteome</keyword>
<evidence type="ECO:0000256" key="1">
    <source>
        <dbReference type="SAM" id="MobiDB-lite"/>
    </source>
</evidence>
<evidence type="ECO:0008006" key="4">
    <source>
        <dbReference type="Google" id="ProtNLM"/>
    </source>
</evidence>
<dbReference type="EMBL" id="BSOZ01000027">
    <property type="protein sequence ID" value="GLS04858.1"/>
    <property type="molecule type" value="Genomic_DNA"/>
</dbReference>
<feature type="compositionally biased region" description="Low complexity" evidence="1">
    <location>
        <begin position="32"/>
        <end position="43"/>
    </location>
</feature>
<evidence type="ECO:0000313" key="3">
    <source>
        <dbReference type="Proteomes" id="UP001156836"/>
    </source>
</evidence>
<accession>A0ABQ6BT94</accession>
<evidence type="ECO:0000313" key="2">
    <source>
        <dbReference type="EMBL" id="GLS04858.1"/>
    </source>
</evidence>
<proteinExistence type="predicted"/>
<reference evidence="3" key="1">
    <citation type="journal article" date="2019" name="Int. J. Syst. Evol. Microbiol.">
        <title>The Global Catalogue of Microorganisms (GCM) 10K type strain sequencing project: providing services to taxonomists for standard genome sequencing and annotation.</title>
        <authorList>
            <consortium name="The Broad Institute Genomics Platform"/>
            <consortium name="The Broad Institute Genome Sequencing Center for Infectious Disease"/>
            <person name="Wu L."/>
            <person name="Ma J."/>
        </authorList>
    </citation>
    <scope>NUCLEOTIDE SEQUENCE [LARGE SCALE GENOMIC DNA]</scope>
    <source>
        <strain evidence="3">NBRC 104970</strain>
    </source>
</reference>
<sequence length="137" mass="14650">MLENIRKNDALRYDFLLLGCFLGSILSKTSASEPAGESPSAAGQQTGEGSAKGSSPEDCILVLNDRDRRTLAWLRSQVSDEAIAAAVEQLAGARKPFVSNVAKVLGLSIPEGMERSTREEALRHLAAIRAKLKIGGR</sequence>
<name>A0ABQ6BT94_9NEIS</name>
<dbReference type="Proteomes" id="UP001156836">
    <property type="component" value="Unassembled WGS sequence"/>
</dbReference>
<dbReference type="RefSeq" id="WP_018746188.1">
    <property type="nucleotide sequence ID" value="NZ_BSOZ01000027.1"/>
</dbReference>
<organism evidence="2 3">
    <name type="scientific">Chitiniphilus shinanonensis</name>
    <dbReference type="NCBI Taxonomy" id="553088"/>
    <lineage>
        <taxon>Bacteria</taxon>
        <taxon>Pseudomonadati</taxon>
        <taxon>Pseudomonadota</taxon>
        <taxon>Betaproteobacteria</taxon>
        <taxon>Neisseriales</taxon>
        <taxon>Chitinibacteraceae</taxon>
        <taxon>Chitiniphilus</taxon>
    </lineage>
</organism>
<comment type="caution">
    <text evidence="2">The sequence shown here is derived from an EMBL/GenBank/DDBJ whole genome shotgun (WGS) entry which is preliminary data.</text>
</comment>
<dbReference type="Pfam" id="PF25860">
    <property type="entry name" value="CPPA"/>
    <property type="match status" value="1"/>
</dbReference>
<gene>
    <name evidence="2" type="ORF">GCM10007860_20060</name>
</gene>